<protein>
    <recommendedName>
        <fullName evidence="4">DUF5673 domain-containing protein</fullName>
    </recommendedName>
</protein>
<evidence type="ECO:0000313" key="2">
    <source>
        <dbReference type="EMBL" id="NER12914.1"/>
    </source>
</evidence>
<feature type="transmembrane region" description="Helical" evidence="1">
    <location>
        <begin position="12"/>
        <end position="36"/>
    </location>
</feature>
<gene>
    <name evidence="2" type="ORF">GWK08_05655</name>
</gene>
<keyword evidence="3" id="KW-1185">Reference proteome</keyword>
<keyword evidence="1" id="KW-1133">Transmembrane helix</keyword>
<evidence type="ECO:0000256" key="1">
    <source>
        <dbReference type="SAM" id="Phobius"/>
    </source>
</evidence>
<reference evidence="2 3" key="1">
    <citation type="submission" date="2020-01" db="EMBL/GenBank/DDBJ databases">
        <title>Leptobacterium flavescens.</title>
        <authorList>
            <person name="Wang G."/>
        </authorList>
    </citation>
    <scope>NUCLEOTIDE SEQUENCE [LARGE SCALE GENOMIC DNA]</scope>
    <source>
        <strain evidence="2 3">KCTC 22160</strain>
    </source>
</reference>
<evidence type="ECO:0008006" key="4">
    <source>
        <dbReference type="Google" id="ProtNLM"/>
    </source>
</evidence>
<evidence type="ECO:0000313" key="3">
    <source>
        <dbReference type="Proteomes" id="UP000468581"/>
    </source>
</evidence>
<accession>A0A6P0UI37</accession>
<comment type="caution">
    <text evidence="2">The sequence shown here is derived from an EMBL/GenBank/DDBJ whole genome shotgun (WGS) entry which is preliminary data.</text>
</comment>
<name>A0A6P0UI37_9FLAO</name>
<sequence length="137" mass="15743">MAKQYKATNFYYFKMVLIILLIALVYFLYTAVFAALLNFGRISNIIIASVFGIVGLFAIFIVILSNKPVIIFEDEAIIYRYKKIFFSDIASFHPARGGSEPYIITKGQKRVDLELSWLTKKDRDEIEATLQSILKNE</sequence>
<proteinExistence type="predicted"/>
<keyword evidence="1" id="KW-0472">Membrane</keyword>
<dbReference type="EMBL" id="JAABOO010000001">
    <property type="protein sequence ID" value="NER12914.1"/>
    <property type="molecule type" value="Genomic_DNA"/>
</dbReference>
<keyword evidence="1" id="KW-0812">Transmembrane</keyword>
<organism evidence="2 3">
    <name type="scientific">Leptobacterium flavescens</name>
    <dbReference type="NCBI Taxonomy" id="472055"/>
    <lineage>
        <taxon>Bacteria</taxon>
        <taxon>Pseudomonadati</taxon>
        <taxon>Bacteroidota</taxon>
        <taxon>Flavobacteriia</taxon>
        <taxon>Flavobacteriales</taxon>
        <taxon>Flavobacteriaceae</taxon>
        <taxon>Leptobacterium</taxon>
    </lineage>
</organism>
<feature type="transmembrane region" description="Helical" evidence="1">
    <location>
        <begin position="42"/>
        <end position="64"/>
    </location>
</feature>
<dbReference type="Proteomes" id="UP000468581">
    <property type="component" value="Unassembled WGS sequence"/>
</dbReference>
<dbReference type="RefSeq" id="WP_163605920.1">
    <property type="nucleotide sequence ID" value="NZ_JAABOO010000001.1"/>
</dbReference>
<dbReference type="AlphaFoldDB" id="A0A6P0UI37"/>